<reference evidence="6" key="1">
    <citation type="submission" date="2022-03" db="EMBL/GenBank/DDBJ databases">
        <title>Pseudomonas marianensis sp. nov., a marine bacterium isolated from deep-sea sediments of the Mariana Trench.</title>
        <authorList>
            <person name="Wei Y."/>
        </authorList>
    </citation>
    <scope>NUCLEOTIDE SEQUENCE</scope>
    <source>
        <strain evidence="6">PS1</strain>
    </source>
</reference>
<proteinExistence type="predicted"/>
<sequence length="220" mass="23948">MASAYIGKEIGVQTDQPIRVMVVDDHPLLREGIAAVLEGQPDMLLVAEAVDGRDALAKFTALRPDVTLMDLQMPDMNGIEAISAIRSECPTARIAILTTYRGDVRALHAIKAGAMGYLLKSTLRKELLETIRLLAAGKRHFPPEIAAELAGHLDKDCLTAREIQVLQCVARGKTNKAIAMHLQISEDTIKGHLRSIMEKLGADNRTHAVAIGVQRGFVEL</sequence>
<dbReference type="Pfam" id="PF00072">
    <property type="entry name" value="Response_reg"/>
    <property type="match status" value="1"/>
</dbReference>
<evidence type="ECO:0000256" key="3">
    <source>
        <dbReference type="PROSITE-ProRule" id="PRU00169"/>
    </source>
</evidence>
<dbReference type="AlphaFoldDB" id="A0A9X1W3H1"/>
<dbReference type="Proteomes" id="UP001139682">
    <property type="component" value="Unassembled WGS sequence"/>
</dbReference>
<protein>
    <submittedName>
        <fullName evidence="6">Response regulator transcription factor</fullName>
    </submittedName>
</protein>
<dbReference type="GO" id="GO:0000160">
    <property type="term" value="P:phosphorelay signal transduction system"/>
    <property type="evidence" value="ECO:0007669"/>
    <property type="project" value="InterPro"/>
</dbReference>
<feature type="modified residue" description="4-aspartylphosphate" evidence="3">
    <location>
        <position position="70"/>
    </location>
</feature>
<dbReference type="PANTHER" id="PTHR43214">
    <property type="entry name" value="TWO-COMPONENT RESPONSE REGULATOR"/>
    <property type="match status" value="1"/>
</dbReference>
<dbReference type="InterPro" id="IPR016032">
    <property type="entry name" value="Sig_transdc_resp-reg_C-effctor"/>
</dbReference>
<dbReference type="PROSITE" id="PS00622">
    <property type="entry name" value="HTH_LUXR_1"/>
    <property type="match status" value="1"/>
</dbReference>
<dbReference type="SMART" id="SM00448">
    <property type="entry name" value="REC"/>
    <property type="match status" value="1"/>
</dbReference>
<dbReference type="GO" id="GO:0006355">
    <property type="term" value="P:regulation of DNA-templated transcription"/>
    <property type="evidence" value="ECO:0007669"/>
    <property type="project" value="InterPro"/>
</dbReference>
<dbReference type="InterPro" id="IPR001789">
    <property type="entry name" value="Sig_transdc_resp-reg_receiver"/>
</dbReference>
<evidence type="ECO:0000313" key="6">
    <source>
        <dbReference type="EMBL" id="MCJ0973605.1"/>
    </source>
</evidence>
<dbReference type="InterPro" id="IPR000792">
    <property type="entry name" value="Tscrpt_reg_LuxR_C"/>
</dbReference>
<dbReference type="EMBL" id="JALGRD010000004">
    <property type="protein sequence ID" value="MCJ0973605.1"/>
    <property type="molecule type" value="Genomic_DNA"/>
</dbReference>
<dbReference type="InterPro" id="IPR058245">
    <property type="entry name" value="NreC/VraR/RcsB-like_REC"/>
</dbReference>
<evidence type="ECO:0000313" key="7">
    <source>
        <dbReference type="Proteomes" id="UP001139682"/>
    </source>
</evidence>
<dbReference type="RefSeq" id="WP_243605724.1">
    <property type="nucleotide sequence ID" value="NZ_JALGRD010000004.1"/>
</dbReference>
<dbReference type="PANTHER" id="PTHR43214:SF43">
    <property type="entry name" value="TWO-COMPONENT RESPONSE REGULATOR"/>
    <property type="match status" value="1"/>
</dbReference>
<dbReference type="PRINTS" id="PR00038">
    <property type="entry name" value="HTHLUXR"/>
</dbReference>
<evidence type="ECO:0000256" key="2">
    <source>
        <dbReference type="ARBA" id="ARBA00023125"/>
    </source>
</evidence>
<dbReference type="Gene3D" id="3.40.50.2300">
    <property type="match status" value="1"/>
</dbReference>
<gene>
    <name evidence="6" type="ORF">MST27_09525</name>
</gene>
<keyword evidence="2" id="KW-0238">DNA-binding</keyword>
<dbReference type="InterPro" id="IPR039420">
    <property type="entry name" value="WalR-like"/>
</dbReference>
<dbReference type="GO" id="GO:0003677">
    <property type="term" value="F:DNA binding"/>
    <property type="evidence" value="ECO:0007669"/>
    <property type="project" value="UniProtKB-KW"/>
</dbReference>
<dbReference type="SUPFAM" id="SSF46894">
    <property type="entry name" value="C-terminal effector domain of the bipartite response regulators"/>
    <property type="match status" value="1"/>
</dbReference>
<dbReference type="InterPro" id="IPR011006">
    <property type="entry name" value="CheY-like_superfamily"/>
</dbReference>
<comment type="caution">
    <text evidence="6">The sequence shown here is derived from an EMBL/GenBank/DDBJ whole genome shotgun (WGS) entry which is preliminary data.</text>
</comment>
<evidence type="ECO:0000259" key="5">
    <source>
        <dbReference type="PROSITE" id="PS50110"/>
    </source>
</evidence>
<feature type="domain" description="HTH luxR-type" evidence="4">
    <location>
        <begin position="151"/>
        <end position="216"/>
    </location>
</feature>
<dbReference type="CDD" id="cd17535">
    <property type="entry name" value="REC_NarL-like"/>
    <property type="match status" value="1"/>
</dbReference>
<name>A0A9X1W3H1_9GAMM</name>
<organism evidence="6 7">
    <name type="scientific">Stutzerimonas marianensis</name>
    <dbReference type="NCBI Taxonomy" id="2929513"/>
    <lineage>
        <taxon>Bacteria</taxon>
        <taxon>Pseudomonadati</taxon>
        <taxon>Pseudomonadota</taxon>
        <taxon>Gammaproteobacteria</taxon>
        <taxon>Pseudomonadales</taxon>
        <taxon>Pseudomonadaceae</taxon>
        <taxon>Stutzerimonas</taxon>
    </lineage>
</organism>
<dbReference type="SMART" id="SM00421">
    <property type="entry name" value="HTH_LUXR"/>
    <property type="match status" value="1"/>
</dbReference>
<feature type="domain" description="Response regulatory" evidence="5">
    <location>
        <begin position="19"/>
        <end position="135"/>
    </location>
</feature>
<dbReference type="SUPFAM" id="SSF52172">
    <property type="entry name" value="CheY-like"/>
    <property type="match status" value="1"/>
</dbReference>
<dbReference type="Pfam" id="PF00196">
    <property type="entry name" value="GerE"/>
    <property type="match status" value="1"/>
</dbReference>
<dbReference type="PROSITE" id="PS50110">
    <property type="entry name" value="RESPONSE_REGULATORY"/>
    <property type="match status" value="1"/>
</dbReference>
<dbReference type="CDD" id="cd06170">
    <property type="entry name" value="LuxR_C_like"/>
    <property type="match status" value="1"/>
</dbReference>
<dbReference type="PROSITE" id="PS50043">
    <property type="entry name" value="HTH_LUXR_2"/>
    <property type="match status" value="1"/>
</dbReference>
<keyword evidence="7" id="KW-1185">Reference proteome</keyword>
<keyword evidence="1 3" id="KW-0597">Phosphoprotein</keyword>
<evidence type="ECO:0000259" key="4">
    <source>
        <dbReference type="PROSITE" id="PS50043"/>
    </source>
</evidence>
<accession>A0A9X1W3H1</accession>
<evidence type="ECO:0000256" key="1">
    <source>
        <dbReference type="ARBA" id="ARBA00022553"/>
    </source>
</evidence>